<keyword evidence="6" id="KW-0328">Glycosyltransferase</keyword>
<dbReference type="CDD" id="cd13963">
    <property type="entry name" value="PT_UbiA_2"/>
    <property type="match status" value="1"/>
</dbReference>
<dbReference type="PANTHER" id="PTHR11048:SF5">
    <property type="entry name" value="DECAPRENYL-PHOSPHATE PHOSPHORIBOSYLTRANSFERASE"/>
    <property type="match status" value="1"/>
</dbReference>
<dbReference type="InterPro" id="IPR044878">
    <property type="entry name" value="UbiA_sf"/>
</dbReference>
<feature type="transmembrane region" description="Helical" evidence="5">
    <location>
        <begin position="145"/>
        <end position="164"/>
    </location>
</feature>
<comment type="caution">
    <text evidence="6">The sequence shown here is derived from an EMBL/GenBank/DDBJ whole genome shotgun (WGS) entry which is preliminary data.</text>
</comment>
<reference evidence="6 7" key="1">
    <citation type="submission" date="2019-03" db="EMBL/GenBank/DDBJ databases">
        <title>Genomic Encyclopedia of Type Strains, Phase III (KMG-III): the genomes of soil and plant-associated and newly described type strains.</title>
        <authorList>
            <person name="Whitman W."/>
        </authorList>
    </citation>
    <scope>NUCLEOTIDE SEQUENCE [LARGE SCALE GENOMIC DNA]</scope>
    <source>
        <strain evidence="6 7">VKM Ac-2575</strain>
    </source>
</reference>
<keyword evidence="4 5" id="KW-0472">Membrane</keyword>
<dbReference type="Gene3D" id="1.10.357.140">
    <property type="entry name" value="UbiA prenyltransferase"/>
    <property type="match status" value="1"/>
</dbReference>
<protein>
    <submittedName>
        <fullName evidence="6">Decaprenyl-phosphate phosphoribosyltransferase</fullName>
    </submittedName>
</protein>
<evidence type="ECO:0000256" key="4">
    <source>
        <dbReference type="ARBA" id="ARBA00023136"/>
    </source>
</evidence>
<dbReference type="GO" id="GO:0005886">
    <property type="term" value="C:plasma membrane"/>
    <property type="evidence" value="ECO:0007669"/>
    <property type="project" value="TreeGrafter"/>
</dbReference>
<feature type="transmembrane region" description="Helical" evidence="5">
    <location>
        <begin position="242"/>
        <end position="261"/>
    </location>
</feature>
<dbReference type="GO" id="GO:0016757">
    <property type="term" value="F:glycosyltransferase activity"/>
    <property type="evidence" value="ECO:0007669"/>
    <property type="project" value="UniProtKB-KW"/>
</dbReference>
<dbReference type="PANTHER" id="PTHR11048">
    <property type="entry name" value="PRENYLTRANSFERASES"/>
    <property type="match status" value="1"/>
</dbReference>
<dbReference type="InterPro" id="IPR000537">
    <property type="entry name" value="UbiA_prenyltransferase"/>
</dbReference>
<evidence type="ECO:0000256" key="3">
    <source>
        <dbReference type="ARBA" id="ARBA00022989"/>
    </source>
</evidence>
<comment type="subcellular location">
    <subcellularLocation>
        <location evidence="1">Membrane</location>
        <topology evidence="1">Multi-pass membrane protein</topology>
    </subcellularLocation>
</comment>
<dbReference type="InterPro" id="IPR039653">
    <property type="entry name" value="Prenyltransferase"/>
</dbReference>
<gene>
    <name evidence="6" type="ORF">EV138_6060</name>
</gene>
<keyword evidence="7" id="KW-1185">Reference proteome</keyword>
<feature type="transmembrane region" description="Helical" evidence="5">
    <location>
        <begin position="50"/>
        <end position="69"/>
    </location>
</feature>
<evidence type="ECO:0000313" key="6">
    <source>
        <dbReference type="EMBL" id="TDU83596.1"/>
    </source>
</evidence>
<proteinExistence type="predicted"/>
<organism evidence="6 7">
    <name type="scientific">Kribbella voronezhensis</name>
    <dbReference type="NCBI Taxonomy" id="2512212"/>
    <lineage>
        <taxon>Bacteria</taxon>
        <taxon>Bacillati</taxon>
        <taxon>Actinomycetota</taxon>
        <taxon>Actinomycetes</taxon>
        <taxon>Propionibacteriales</taxon>
        <taxon>Kribbellaceae</taxon>
        <taxon>Kribbella</taxon>
    </lineage>
</organism>
<dbReference type="NCBIfam" id="NF008978">
    <property type="entry name" value="PRK12324.1-4"/>
    <property type="match status" value="1"/>
</dbReference>
<dbReference type="RefSeq" id="WP_166678797.1">
    <property type="nucleotide sequence ID" value="NZ_SOCE01000002.1"/>
</dbReference>
<evidence type="ECO:0000256" key="2">
    <source>
        <dbReference type="ARBA" id="ARBA00022692"/>
    </source>
</evidence>
<dbReference type="Proteomes" id="UP000295151">
    <property type="component" value="Unassembled WGS sequence"/>
</dbReference>
<feature type="transmembrane region" description="Helical" evidence="5">
    <location>
        <begin position="207"/>
        <end position="230"/>
    </location>
</feature>
<accession>A0A4R7SY06</accession>
<evidence type="ECO:0000256" key="1">
    <source>
        <dbReference type="ARBA" id="ARBA00004141"/>
    </source>
</evidence>
<keyword evidence="6" id="KW-0808">Transferase</keyword>
<sequence>MTALRDAPVIARPARLRSFVQLSRPQQWHKSLMLFAAPFAAGVIDQRWALIRVCWAAAAFTLLSVAVYATNDVQDAPDDRRHPRKQNRPVAAGTISPRLALGWAASTAVAGVVAMVPLGWPVVILGVAYLGSQLLYVFGLKHVAVVDVVVVATGFVLRAAAGAAAVRVPVSNWFLLVSLFGALFLVAGKRRAERSAPSSNGQTRPVLAAYSAAWLDQLLTVALLGASMSYGLWAFQYLGTDVYHQLLALSFLPFLTGLLRYGLLVSTGSGELPEHELFRDRVLLTAGVLWSLLVAAGLYLA</sequence>
<feature type="transmembrane region" description="Helical" evidence="5">
    <location>
        <begin position="170"/>
        <end position="187"/>
    </location>
</feature>
<name>A0A4R7SY06_9ACTN</name>
<dbReference type="Pfam" id="PF01040">
    <property type="entry name" value="UbiA"/>
    <property type="match status" value="1"/>
</dbReference>
<evidence type="ECO:0000313" key="7">
    <source>
        <dbReference type="Proteomes" id="UP000295151"/>
    </source>
</evidence>
<dbReference type="EMBL" id="SOCE01000002">
    <property type="protein sequence ID" value="TDU83596.1"/>
    <property type="molecule type" value="Genomic_DNA"/>
</dbReference>
<feature type="transmembrane region" description="Helical" evidence="5">
    <location>
        <begin position="282"/>
        <end position="300"/>
    </location>
</feature>
<dbReference type="GO" id="GO:0009247">
    <property type="term" value="P:glycolipid biosynthetic process"/>
    <property type="evidence" value="ECO:0007669"/>
    <property type="project" value="TreeGrafter"/>
</dbReference>
<keyword evidence="3 5" id="KW-1133">Transmembrane helix</keyword>
<evidence type="ECO:0000256" key="5">
    <source>
        <dbReference type="SAM" id="Phobius"/>
    </source>
</evidence>
<feature type="transmembrane region" description="Helical" evidence="5">
    <location>
        <begin position="118"/>
        <end position="138"/>
    </location>
</feature>
<dbReference type="GO" id="GO:0016765">
    <property type="term" value="F:transferase activity, transferring alkyl or aryl (other than methyl) groups"/>
    <property type="evidence" value="ECO:0007669"/>
    <property type="project" value="InterPro"/>
</dbReference>
<keyword evidence="2 5" id="KW-0812">Transmembrane</keyword>
<dbReference type="AlphaFoldDB" id="A0A4R7SY06"/>